<sequence>MKKLMAFVAMAAAVAVSGNVWAHGDKPKHGGIVQSASDLGFELVNKDGKATIYVEDHGKPLSTSGATGKLTVLNGAEKTEIALEPSGENALVTKGEAKLAKGTKAIAAVTFADKKTVNVRFPVK</sequence>
<accession>A0A3A3GU83</accession>
<evidence type="ECO:0000256" key="1">
    <source>
        <dbReference type="SAM" id="SignalP"/>
    </source>
</evidence>
<evidence type="ECO:0000313" key="2">
    <source>
        <dbReference type="EMBL" id="RJG04540.1"/>
    </source>
</evidence>
<dbReference type="EMBL" id="QYUQ01000002">
    <property type="protein sequence ID" value="RJG04540.1"/>
    <property type="molecule type" value="Genomic_DNA"/>
</dbReference>
<evidence type="ECO:0000313" key="3">
    <source>
        <dbReference type="Proteomes" id="UP000266327"/>
    </source>
</evidence>
<keyword evidence="3" id="KW-1185">Reference proteome</keyword>
<proteinExistence type="predicted"/>
<dbReference type="AlphaFoldDB" id="A0A3A3GU83"/>
<protein>
    <submittedName>
        <fullName evidence="2">Uncharacterized protein</fullName>
    </submittedName>
</protein>
<organism evidence="2 3">
    <name type="scientific">Noviherbaspirillum sedimenti</name>
    <dbReference type="NCBI Taxonomy" id="2320865"/>
    <lineage>
        <taxon>Bacteria</taxon>
        <taxon>Pseudomonadati</taxon>
        <taxon>Pseudomonadota</taxon>
        <taxon>Betaproteobacteria</taxon>
        <taxon>Burkholderiales</taxon>
        <taxon>Oxalobacteraceae</taxon>
        <taxon>Noviherbaspirillum</taxon>
    </lineage>
</organism>
<feature type="chain" id="PRO_5017307378" evidence="1">
    <location>
        <begin position="23"/>
        <end position="124"/>
    </location>
</feature>
<dbReference type="RefSeq" id="WP_119788016.1">
    <property type="nucleotide sequence ID" value="NZ_QYUQ01000002.1"/>
</dbReference>
<gene>
    <name evidence="2" type="ORF">D3878_19510</name>
</gene>
<dbReference type="OrthoDB" id="8592387at2"/>
<reference evidence="3" key="1">
    <citation type="submission" date="2018-09" db="EMBL/GenBank/DDBJ databases">
        <authorList>
            <person name="Zhu H."/>
        </authorList>
    </citation>
    <scope>NUCLEOTIDE SEQUENCE [LARGE SCALE GENOMIC DNA]</scope>
    <source>
        <strain evidence="3">K1S02-23</strain>
    </source>
</reference>
<name>A0A3A3GU83_9BURK</name>
<dbReference type="Proteomes" id="UP000266327">
    <property type="component" value="Unassembled WGS sequence"/>
</dbReference>
<feature type="signal peptide" evidence="1">
    <location>
        <begin position="1"/>
        <end position="22"/>
    </location>
</feature>
<keyword evidence="1" id="KW-0732">Signal</keyword>
<comment type="caution">
    <text evidence="2">The sequence shown here is derived from an EMBL/GenBank/DDBJ whole genome shotgun (WGS) entry which is preliminary data.</text>
</comment>